<accession>A0A433SQC6</accession>
<evidence type="ECO:0000313" key="2">
    <source>
        <dbReference type="Proteomes" id="UP000271974"/>
    </source>
</evidence>
<dbReference type="Proteomes" id="UP000271974">
    <property type="component" value="Unassembled WGS sequence"/>
</dbReference>
<protein>
    <submittedName>
        <fullName evidence="1">Uncharacterized protein</fullName>
    </submittedName>
</protein>
<sequence length="99" mass="11025">MPIIGTTQYLSLHNYIKGEKPATATASMTMLKNKCLMCTARSTETSLVGENTNTAFLKPLHFFFLHSGPSYKQNESKNKSTLRTAVSFALPLYINPFSM</sequence>
<proteinExistence type="predicted"/>
<gene>
    <name evidence="1" type="ORF">EGW08_020800</name>
</gene>
<dbReference type="AlphaFoldDB" id="A0A433SQC6"/>
<name>A0A433SQC6_ELYCH</name>
<reference evidence="1 2" key="1">
    <citation type="submission" date="2019-01" db="EMBL/GenBank/DDBJ databases">
        <title>A draft genome assembly of the solar-powered sea slug Elysia chlorotica.</title>
        <authorList>
            <person name="Cai H."/>
            <person name="Li Q."/>
            <person name="Fang X."/>
            <person name="Li J."/>
            <person name="Curtis N.E."/>
            <person name="Altenburger A."/>
            <person name="Shibata T."/>
            <person name="Feng M."/>
            <person name="Maeda T."/>
            <person name="Schwartz J.A."/>
            <person name="Shigenobu S."/>
            <person name="Lundholm N."/>
            <person name="Nishiyama T."/>
            <person name="Yang H."/>
            <person name="Hasebe M."/>
            <person name="Li S."/>
            <person name="Pierce S.K."/>
            <person name="Wang J."/>
        </authorList>
    </citation>
    <scope>NUCLEOTIDE SEQUENCE [LARGE SCALE GENOMIC DNA]</scope>
    <source>
        <strain evidence="1">EC2010</strain>
        <tissue evidence="1">Whole organism of an adult</tissue>
    </source>
</reference>
<comment type="caution">
    <text evidence="1">The sequence shown here is derived from an EMBL/GenBank/DDBJ whole genome shotgun (WGS) entry which is preliminary data.</text>
</comment>
<organism evidence="1 2">
    <name type="scientific">Elysia chlorotica</name>
    <name type="common">Eastern emerald elysia</name>
    <name type="synonym">Sea slug</name>
    <dbReference type="NCBI Taxonomy" id="188477"/>
    <lineage>
        <taxon>Eukaryota</taxon>
        <taxon>Metazoa</taxon>
        <taxon>Spiralia</taxon>
        <taxon>Lophotrochozoa</taxon>
        <taxon>Mollusca</taxon>
        <taxon>Gastropoda</taxon>
        <taxon>Heterobranchia</taxon>
        <taxon>Euthyneura</taxon>
        <taxon>Panpulmonata</taxon>
        <taxon>Sacoglossa</taxon>
        <taxon>Placobranchoidea</taxon>
        <taxon>Plakobranchidae</taxon>
        <taxon>Elysia</taxon>
    </lineage>
</organism>
<evidence type="ECO:0000313" key="1">
    <source>
        <dbReference type="EMBL" id="RUS71439.1"/>
    </source>
</evidence>
<keyword evidence="2" id="KW-1185">Reference proteome</keyword>
<dbReference type="EMBL" id="RQTK01001211">
    <property type="protein sequence ID" value="RUS71439.1"/>
    <property type="molecule type" value="Genomic_DNA"/>
</dbReference>